<accession>A0A2N0VJE4</accession>
<comment type="caution">
    <text evidence="2">The sequence shown here is derived from an EMBL/GenBank/DDBJ whole genome shotgun (WGS) entry which is preliminary data.</text>
</comment>
<name>A0A2N0VJE4_9BACT</name>
<evidence type="ECO:0008006" key="4">
    <source>
        <dbReference type="Google" id="ProtNLM"/>
    </source>
</evidence>
<dbReference type="OrthoDB" id="1121396at2"/>
<sequence>MKRKSHAFLVAALLILIGLPGQIIGQTGTDNTLPEHAFDFWLGEWDLTWQNEDGTTTSGKNRVRRILDGHVIEENFEALTGDMAGYVGKSYSVYNSQTGEWKQTWVDNGGAYLDFTGDIDGGNRIFYRTAISSNGSRLLQRMVFYDITEDSLSWDWQRLEDDGETWQLMWRIQYRRSLVE</sequence>
<keyword evidence="3" id="KW-1185">Reference proteome</keyword>
<evidence type="ECO:0000256" key="1">
    <source>
        <dbReference type="SAM" id="SignalP"/>
    </source>
</evidence>
<dbReference type="InterPro" id="IPR011473">
    <property type="entry name" value="DUF1579"/>
</dbReference>
<feature type="signal peptide" evidence="1">
    <location>
        <begin position="1"/>
        <end position="25"/>
    </location>
</feature>
<proteinExistence type="predicted"/>
<dbReference type="Proteomes" id="UP000233398">
    <property type="component" value="Unassembled WGS sequence"/>
</dbReference>
<feature type="chain" id="PRO_5015000532" description="DUF1579 domain-containing protein" evidence="1">
    <location>
        <begin position="26"/>
        <end position="180"/>
    </location>
</feature>
<organism evidence="2 3">
    <name type="scientific">Rhodohalobacter barkolensis</name>
    <dbReference type="NCBI Taxonomy" id="2053187"/>
    <lineage>
        <taxon>Bacteria</taxon>
        <taxon>Pseudomonadati</taxon>
        <taxon>Balneolota</taxon>
        <taxon>Balneolia</taxon>
        <taxon>Balneolales</taxon>
        <taxon>Balneolaceae</taxon>
        <taxon>Rhodohalobacter</taxon>
    </lineage>
</organism>
<evidence type="ECO:0000313" key="3">
    <source>
        <dbReference type="Proteomes" id="UP000233398"/>
    </source>
</evidence>
<dbReference type="AlphaFoldDB" id="A0A2N0VJE4"/>
<evidence type="ECO:0000313" key="2">
    <source>
        <dbReference type="EMBL" id="PKD44274.1"/>
    </source>
</evidence>
<keyword evidence="1" id="KW-0732">Signal</keyword>
<dbReference type="RefSeq" id="WP_101071564.1">
    <property type="nucleotide sequence ID" value="NZ_PISP01000001.1"/>
</dbReference>
<dbReference type="Pfam" id="PF07617">
    <property type="entry name" value="DUF1579"/>
    <property type="match status" value="1"/>
</dbReference>
<reference evidence="2 3" key="1">
    <citation type="submission" date="2017-11" db="EMBL/GenBank/DDBJ databases">
        <title>Rhodohalobacter 15182 sp. nov., isolated from a salt lake.</title>
        <authorList>
            <person name="Han S."/>
        </authorList>
    </citation>
    <scope>NUCLEOTIDE SEQUENCE [LARGE SCALE GENOMIC DNA]</scope>
    <source>
        <strain evidence="2 3">15182</strain>
    </source>
</reference>
<gene>
    <name evidence="2" type="ORF">CWD77_02055</name>
</gene>
<dbReference type="EMBL" id="PISP01000001">
    <property type="protein sequence ID" value="PKD44274.1"/>
    <property type="molecule type" value="Genomic_DNA"/>
</dbReference>
<protein>
    <recommendedName>
        <fullName evidence="4">DUF1579 domain-containing protein</fullName>
    </recommendedName>
</protein>